<dbReference type="Gene3D" id="3.40.50.1220">
    <property type="entry name" value="TPP-binding domain"/>
    <property type="match status" value="1"/>
</dbReference>
<dbReference type="RefSeq" id="WP_088410888.1">
    <property type="nucleotide sequence ID" value="NZ_CP021995.1"/>
</dbReference>
<protein>
    <submittedName>
        <fullName evidence="1">Uncharacterized protein</fullName>
    </submittedName>
</protein>
<evidence type="ECO:0000313" key="1">
    <source>
        <dbReference type="EMBL" id="ASD27132.1"/>
    </source>
</evidence>
<dbReference type="SUPFAM" id="SSF52467">
    <property type="entry name" value="DHS-like NAD/FAD-binding domain"/>
    <property type="match status" value="1"/>
</dbReference>
<organism evidence="1 2">
    <name type="scientific">Brevundimonas diminuta</name>
    <name type="common">Pseudomonas diminuta</name>
    <dbReference type="NCBI Taxonomy" id="293"/>
    <lineage>
        <taxon>Bacteria</taxon>
        <taxon>Pseudomonadati</taxon>
        <taxon>Pseudomonadota</taxon>
        <taxon>Alphaproteobacteria</taxon>
        <taxon>Caulobacterales</taxon>
        <taxon>Caulobacteraceae</taxon>
        <taxon>Brevundimonas</taxon>
    </lineage>
</organism>
<proteinExistence type="predicted"/>
<name>A0A1Z3LY66_BREDI</name>
<reference evidence="1 2" key="2">
    <citation type="submission" date="2017-06" db="EMBL/GenBank/DDBJ databases">
        <authorList>
            <person name="Kim H.J."/>
            <person name="Triplett B.A."/>
        </authorList>
    </citation>
    <scope>NUCLEOTIDE SEQUENCE [LARGE SCALE GENOMIC DNA]</scope>
    <source>
        <strain evidence="1 2">BZC3</strain>
    </source>
</reference>
<gene>
    <name evidence="1" type="ORF">CD943_09695</name>
</gene>
<dbReference type="Proteomes" id="UP000197024">
    <property type="component" value="Chromosome"/>
</dbReference>
<sequence length="1202" mass="134979">MPLKFSETGPAFPDALVNDMLEGKVVFLCGAGVSTPQLPGFKDLVVRVYKKLGMDQNAGEAEAFNANRYEEVLGSLARRLSRPQAVARAVHDLLQKADPDLARHRTLLRLSRDLLSRPTLVTTNFDTLFERAFEEVEGKGCARPMSLAGQALPPPGGGDFCGIIHLHGRLADPDRGLDPSPLVMTSSDYGDAYMRSAWASRFLFDLMRCRSLVLIGYQANDAPVRYFLNVLESDRERFEDLRDVYAFDGRELAKADQDSWSTVAVHALGFEKAVSGDAYATLWRDLDALANLIEKPRRWRRARAKAILEQPMSAASVIDLDTVAWLLRGKRDLWDVAINAITDHRWLDHFTAQKLWDDNDAAWVLASWCALDWTDRDRLTHAISWVGRFRVRFAERLEQRLWSARPTDDLVYRAWRMVIASATETRDDDLVSYRLTSRLQAGGVTDQDVQDAVDRISPRVALMTRGFEASRSSKPATRLSDFFHVRLSVEDRGGIIDLMDAVLAAAEPLRLCEIATERLRSVIAAAYEAEYFYAETDRLDENLPTVERHDQNKYQNGIVFLVQLATDAFTRVARADHAAARVLAERWKVLPSRVGRRLYLQALRNSDLYSADDVAQAILDLSVDDFWKIRRELILAMSERLKGADPALTTAINRRIIDEAPTLYVGEIAGPAGQEDWRPQVRDRNAWLRLSALKRASVLSPEGAEALGRIAGDRTFLAGDFDESDLFRNYSRGVRRLSGNPEPLRRTTEAAKRLEIVRTDLTEADPAVQQNWRAYCSADPVGALETLKLAPLVADNAGLWGDLVGSLSWSPEGEAAAARRTRQKITREIFNHLEDADQGLIDGLARGLVDLLEQGRRARLPSADAWWDRLWAACEGDPDIQVEDDATDRFYDHVINTGAGRLAEQLITQIDARKTKTRKISPENRARLQRIMASDTPAGWLGRGACAGQAGFLFFVDPTGVRRILKPWMIRDDRQGQTLRGVLVEWSRLGEKAEKALADVILRGVRESQASGLMATHVADRLVRPLFLDAVDRQKSPFSQDEVRSTLKQAAPSLLEALLDVMERWVEGSGRKPENAWRQAVEPIFEAIWPKERTYKNPLYTRRLAALCLAAGDAAPEAFDVIRPFLSPLEGQSAALNGVTRSPTIKSHPKVVLELLWAMCGPGCEIEVWQLDKALDKIAEVDESLIRDRRFQWLEQRAPRFG</sequence>
<accession>A0A1Z3LY66</accession>
<dbReference type="Pfam" id="PF13289">
    <property type="entry name" value="SIR2_2"/>
    <property type="match status" value="1"/>
</dbReference>
<evidence type="ECO:0000313" key="2">
    <source>
        <dbReference type="Proteomes" id="UP000197024"/>
    </source>
</evidence>
<dbReference type="InterPro" id="IPR029035">
    <property type="entry name" value="DHS-like_NAD/FAD-binding_dom"/>
</dbReference>
<dbReference type="EMBL" id="CP021995">
    <property type="protein sequence ID" value="ASD27132.1"/>
    <property type="molecule type" value="Genomic_DNA"/>
</dbReference>
<dbReference type="AlphaFoldDB" id="A0A1Z3LY66"/>
<reference evidence="1 2" key="1">
    <citation type="submission" date="2017-06" db="EMBL/GenBank/DDBJ databases">
        <title>Biodegradation of gentamicin by bacterial consortia AMQD4 in synthetic medium and raw gentamicin sewage.</title>
        <authorList>
            <person name="Chang H."/>
            <person name="Feng Y."/>
            <person name="Li Z."/>
            <person name="Xue J."/>
            <person name="Cheng D."/>
        </authorList>
    </citation>
    <scope>NUCLEOTIDE SEQUENCE [LARGE SCALE GENOMIC DNA]</scope>
    <source>
        <strain evidence="1 2">BZC3</strain>
    </source>
</reference>